<dbReference type="InterPro" id="IPR013325">
    <property type="entry name" value="RNA_pol_sigma_r2"/>
</dbReference>
<dbReference type="Gene3D" id="1.10.1740.10">
    <property type="match status" value="1"/>
</dbReference>
<dbReference type="InterPro" id="IPR014284">
    <property type="entry name" value="RNA_pol_sigma-70_dom"/>
</dbReference>
<dbReference type="RefSeq" id="WP_073591226.1">
    <property type="nucleotide sequence ID" value="NZ_FRFD01000018.1"/>
</dbReference>
<organism evidence="2 3">
    <name type="scientific">Anaerocolumna xylanovorans DSM 12503</name>
    <dbReference type="NCBI Taxonomy" id="1121345"/>
    <lineage>
        <taxon>Bacteria</taxon>
        <taxon>Bacillati</taxon>
        <taxon>Bacillota</taxon>
        <taxon>Clostridia</taxon>
        <taxon>Lachnospirales</taxon>
        <taxon>Lachnospiraceae</taxon>
        <taxon>Anaerocolumna</taxon>
    </lineage>
</organism>
<reference evidence="2 3" key="1">
    <citation type="submission" date="2016-12" db="EMBL/GenBank/DDBJ databases">
        <authorList>
            <person name="Song W.-J."/>
            <person name="Kurnit D.M."/>
        </authorList>
    </citation>
    <scope>NUCLEOTIDE SEQUENCE [LARGE SCALE GENOMIC DNA]</scope>
    <source>
        <strain evidence="2 3">DSM 12503</strain>
    </source>
</reference>
<dbReference type="AlphaFoldDB" id="A0A1M7YNF9"/>
<feature type="domain" description="RNA polymerase sigma-70 region 2" evidence="1">
    <location>
        <begin position="39"/>
        <end position="83"/>
    </location>
</feature>
<protein>
    <submittedName>
        <fullName evidence="2">RNA polymerase sigma factor, sigma-70 family</fullName>
    </submittedName>
</protein>
<dbReference type="Pfam" id="PF04542">
    <property type="entry name" value="Sigma70_r2"/>
    <property type="match status" value="1"/>
</dbReference>
<dbReference type="NCBIfam" id="TIGR02937">
    <property type="entry name" value="sigma70-ECF"/>
    <property type="match status" value="1"/>
</dbReference>
<dbReference type="GO" id="GO:0003700">
    <property type="term" value="F:DNA-binding transcription factor activity"/>
    <property type="evidence" value="ECO:0007669"/>
    <property type="project" value="InterPro"/>
</dbReference>
<evidence type="ECO:0000313" key="3">
    <source>
        <dbReference type="Proteomes" id="UP000184612"/>
    </source>
</evidence>
<dbReference type="InterPro" id="IPR007627">
    <property type="entry name" value="RNA_pol_sigma70_r2"/>
</dbReference>
<gene>
    <name evidence="2" type="ORF">SAMN02745217_04625</name>
</gene>
<dbReference type="OrthoDB" id="1906424at2"/>
<dbReference type="EMBL" id="FRFD01000018">
    <property type="protein sequence ID" value="SHO54170.1"/>
    <property type="molecule type" value="Genomic_DNA"/>
</dbReference>
<dbReference type="STRING" id="1121345.SAMN02745217_04625"/>
<dbReference type="SUPFAM" id="SSF88946">
    <property type="entry name" value="Sigma2 domain of RNA polymerase sigma factors"/>
    <property type="match status" value="1"/>
</dbReference>
<name>A0A1M7YNF9_9FIRM</name>
<dbReference type="GO" id="GO:0006352">
    <property type="term" value="P:DNA-templated transcription initiation"/>
    <property type="evidence" value="ECO:0007669"/>
    <property type="project" value="InterPro"/>
</dbReference>
<proteinExistence type="predicted"/>
<evidence type="ECO:0000313" key="2">
    <source>
        <dbReference type="EMBL" id="SHO54170.1"/>
    </source>
</evidence>
<sequence>MKKTEILSVEQRKLVEKSIGVVRWTIYKHIQVNETVFGLSYDDLFQEGCICLCKAAKTYDGKTAKFETYAKVVVKNGLLNYCRTMCMGHKRQLPLQELVDSGESSSTFLDFLSVGDFTDAALSDLTAFDLLESVKEEYSGVARLGIEALELKVKGFSGSEIARLYGVAPNHVGAWISRASEKLRKNDRFLMTLQRSRC</sequence>
<dbReference type="Proteomes" id="UP000184612">
    <property type="component" value="Unassembled WGS sequence"/>
</dbReference>
<accession>A0A1M7YNF9</accession>
<dbReference type="SUPFAM" id="SSF88659">
    <property type="entry name" value="Sigma3 and sigma4 domains of RNA polymerase sigma factors"/>
    <property type="match status" value="1"/>
</dbReference>
<keyword evidence="3" id="KW-1185">Reference proteome</keyword>
<dbReference type="InterPro" id="IPR013324">
    <property type="entry name" value="RNA_pol_sigma_r3/r4-like"/>
</dbReference>
<evidence type="ECO:0000259" key="1">
    <source>
        <dbReference type="Pfam" id="PF04542"/>
    </source>
</evidence>